<evidence type="ECO:0000256" key="4">
    <source>
        <dbReference type="ARBA" id="ARBA00023284"/>
    </source>
</evidence>
<keyword evidence="5" id="KW-0812">Transmembrane</keyword>
<evidence type="ECO:0000256" key="2">
    <source>
        <dbReference type="ARBA" id="ARBA00022748"/>
    </source>
</evidence>
<dbReference type="GO" id="GO:0030313">
    <property type="term" value="C:cell envelope"/>
    <property type="evidence" value="ECO:0007669"/>
    <property type="project" value="UniProtKB-SubCell"/>
</dbReference>
<dbReference type="STRING" id="1297750.SAMN05444405_1211"/>
<dbReference type="CDD" id="cd02966">
    <property type="entry name" value="TlpA_like_family"/>
    <property type="match status" value="1"/>
</dbReference>
<keyword evidence="2" id="KW-0201">Cytochrome c-type biogenesis</keyword>
<dbReference type="InterPro" id="IPR013740">
    <property type="entry name" value="Redoxin"/>
</dbReference>
<keyword evidence="3" id="KW-1015">Disulfide bond</keyword>
<name>A0A1M5GHT5_9BACE</name>
<keyword evidence="8" id="KW-1185">Reference proteome</keyword>
<reference evidence="7 8" key="1">
    <citation type="submission" date="2016-11" db="EMBL/GenBank/DDBJ databases">
        <authorList>
            <person name="Jaros S."/>
            <person name="Januszkiewicz K."/>
            <person name="Wedrychowicz H."/>
        </authorList>
    </citation>
    <scope>NUCLEOTIDE SEQUENCE [LARGE SCALE GENOMIC DNA]</scope>
    <source>
        <strain evidence="7 8">DSM 26991</strain>
    </source>
</reference>
<dbReference type="GO" id="GO:0016491">
    <property type="term" value="F:oxidoreductase activity"/>
    <property type="evidence" value="ECO:0007669"/>
    <property type="project" value="InterPro"/>
</dbReference>
<dbReference type="SUPFAM" id="SSF52833">
    <property type="entry name" value="Thioredoxin-like"/>
    <property type="match status" value="1"/>
</dbReference>
<dbReference type="AlphaFoldDB" id="A0A1M5GHT5"/>
<dbReference type="EMBL" id="FQTV01000021">
    <property type="protein sequence ID" value="SHG03072.1"/>
    <property type="molecule type" value="Genomic_DNA"/>
</dbReference>
<feature type="transmembrane region" description="Helical" evidence="5">
    <location>
        <begin position="7"/>
        <end position="28"/>
    </location>
</feature>
<protein>
    <submittedName>
        <fullName evidence="7">Thiol-disulfide isomerase or thioredoxin</fullName>
    </submittedName>
</protein>
<dbReference type="GO" id="GO:0017004">
    <property type="term" value="P:cytochrome complex assembly"/>
    <property type="evidence" value="ECO:0007669"/>
    <property type="project" value="UniProtKB-KW"/>
</dbReference>
<gene>
    <name evidence="7" type="ORF">SAMN05444405_1211</name>
</gene>
<keyword evidence="7" id="KW-0413">Isomerase</keyword>
<dbReference type="RefSeq" id="WP_073403830.1">
    <property type="nucleotide sequence ID" value="NZ_FQTV01000021.1"/>
</dbReference>
<dbReference type="PANTHER" id="PTHR42852">
    <property type="entry name" value="THIOL:DISULFIDE INTERCHANGE PROTEIN DSBE"/>
    <property type="match status" value="1"/>
</dbReference>
<dbReference type="InterPro" id="IPR013766">
    <property type="entry name" value="Thioredoxin_domain"/>
</dbReference>
<evidence type="ECO:0000259" key="6">
    <source>
        <dbReference type="PROSITE" id="PS51352"/>
    </source>
</evidence>
<dbReference type="InterPro" id="IPR050553">
    <property type="entry name" value="Thioredoxin_ResA/DsbE_sf"/>
</dbReference>
<comment type="subcellular location">
    <subcellularLocation>
        <location evidence="1">Cell envelope</location>
    </subcellularLocation>
</comment>
<accession>A0A1M5GHT5</accession>
<keyword evidence="5" id="KW-1133">Transmembrane helix</keyword>
<evidence type="ECO:0000313" key="8">
    <source>
        <dbReference type="Proteomes" id="UP000184509"/>
    </source>
</evidence>
<dbReference type="Gene3D" id="3.40.30.10">
    <property type="entry name" value="Glutaredoxin"/>
    <property type="match status" value="1"/>
</dbReference>
<evidence type="ECO:0000256" key="5">
    <source>
        <dbReference type="SAM" id="Phobius"/>
    </source>
</evidence>
<proteinExistence type="predicted"/>
<evidence type="ECO:0000256" key="1">
    <source>
        <dbReference type="ARBA" id="ARBA00004196"/>
    </source>
</evidence>
<dbReference type="PANTHER" id="PTHR42852:SF6">
    <property type="entry name" value="THIOL:DISULFIDE INTERCHANGE PROTEIN DSBE"/>
    <property type="match status" value="1"/>
</dbReference>
<dbReference type="InterPro" id="IPR036249">
    <property type="entry name" value="Thioredoxin-like_sf"/>
</dbReference>
<dbReference type="GO" id="GO:0016853">
    <property type="term" value="F:isomerase activity"/>
    <property type="evidence" value="ECO:0007669"/>
    <property type="project" value="UniProtKB-KW"/>
</dbReference>
<keyword evidence="5" id="KW-0472">Membrane</keyword>
<keyword evidence="4" id="KW-0676">Redox-active center</keyword>
<evidence type="ECO:0000313" key="7">
    <source>
        <dbReference type="EMBL" id="SHG03072.1"/>
    </source>
</evidence>
<dbReference type="PROSITE" id="PS51352">
    <property type="entry name" value="THIOREDOXIN_2"/>
    <property type="match status" value="1"/>
</dbReference>
<dbReference type="Proteomes" id="UP000184509">
    <property type="component" value="Unassembled WGS sequence"/>
</dbReference>
<organism evidence="7 8">
    <name type="scientific">Bacteroides luti</name>
    <dbReference type="NCBI Taxonomy" id="1297750"/>
    <lineage>
        <taxon>Bacteria</taxon>
        <taxon>Pseudomonadati</taxon>
        <taxon>Bacteroidota</taxon>
        <taxon>Bacteroidia</taxon>
        <taxon>Bacteroidales</taxon>
        <taxon>Bacteroidaceae</taxon>
        <taxon>Bacteroides</taxon>
    </lineage>
</organism>
<dbReference type="Pfam" id="PF08534">
    <property type="entry name" value="Redoxin"/>
    <property type="match status" value="1"/>
</dbReference>
<sequence length="514" mass="58579">MSDEPNFFYLRFIIITGIYNLLFSNVAVGNNKLPDPVIKVRTAQIYGNISNLKLSEGEEDVTIGVSVYNPITGQNNYKTNLDKNNRFSLNVPLECSTAIVGFNVQTKTKGYVSCVVGLDQDKELQMNIVFDDKGDMKIDAKGGLNLTSDDMKNIGQAIILFDTHYTWGDYYKMTPEEFAEHELNISLKERTNIALDSLALSEKIREYLVKSFNLGYFKGRLFYYKDAAENSFKGAGIKIPADYKAAEPEKSYYSFLSKFNLNDPQYLYSYSYSGFIKAFLSIKAFNIPQINDMPVDEWLKVVKNKVKDVVGFDSGLFYDMLAANAYAIQLNYRNKPLTNKQLENIKYYYKDRNCGIEDILIKNNKEIIKTLESNKDLKINKTPAIAKEKLMDAIIAKYKGKVVLADFWATWCGPCKSAFTDIIPLKKELKGEDVVFVYVSNVTSPKESWEAQIKVIGGEQYYLTADEWEYILNNLGFDSIPTYLLYDRSGVLKNKVTGFPGKDKMHEMINKILP</sequence>
<dbReference type="OrthoDB" id="1120316at2"/>
<feature type="domain" description="Thioredoxin" evidence="6">
    <location>
        <begin position="368"/>
        <end position="514"/>
    </location>
</feature>
<evidence type="ECO:0000256" key="3">
    <source>
        <dbReference type="ARBA" id="ARBA00023157"/>
    </source>
</evidence>